<dbReference type="PROSITE" id="PS51192">
    <property type="entry name" value="HELICASE_ATP_BIND_1"/>
    <property type="match status" value="1"/>
</dbReference>
<dbReference type="InterPro" id="IPR052076">
    <property type="entry name" value="TRP_cation_channel"/>
</dbReference>
<evidence type="ECO:0008006" key="21">
    <source>
        <dbReference type="Google" id="ProtNLM"/>
    </source>
</evidence>
<evidence type="ECO:0000256" key="12">
    <source>
        <dbReference type="ARBA" id="ARBA00023303"/>
    </source>
</evidence>
<evidence type="ECO:0000256" key="7">
    <source>
        <dbReference type="ARBA" id="ARBA00022989"/>
    </source>
</evidence>
<feature type="coiled-coil region" evidence="14">
    <location>
        <begin position="2165"/>
        <end position="2192"/>
    </location>
</feature>
<dbReference type="InterPro" id="IPR049730">
    <property type="entry name" value="SNF2/RAD54-like_C"/>
</dbReference>
<dbReference type="InterPro" id="IPR005821">
    <property type="entry name" value="Ion_trans_dom"/>
</dbReference>
<dbReference type="SMART" id="SM00248">
    <property type="entry name" value="ANK"/>
    <property type="match status" value="33"/>
</dbReference>
<evidence type="ECO:0000256" key="8">
    <source>
        <dbReference type="ARBA" id="ARBA00023043"/>
    </source>
</evidence>
<evidence type="ECO:0000256" key="1">
    <source>
        <dbReference type="ARBA" id="ARBA00004141"/>
    </source>
</evidence>
<feature type="compositionally biased region" description="Polar residues" evidence="15">
    <location>
        <begin position="1086"/>
        <end position="1096"/>
    </location>
</feature>
<dbReference type="InterPro" id="IPR038718">
    <property type="entry name" value="SNF2-like_sf"/>
</dbReference>
<dbReference type="InterPro" id="IPR001650">
    <property type="entry name" value="Helicase_C-like"/>
</dbReference>
<dbReference type="PRINTS" id="PR01415">
    <property type="entry name" value="ANKYRIN"/>
</dbReference>
<keyword evidence="4 16" id="KW-0812">Transmembrane</keyword>
<organism evidence="19 20">
    <name type="scientific">Porites lobata</name>
    <dbReference type="NCBI Taxonomy" id="104759"/>
    <lineage>
        <taxon>Eukaryota</taxon>
        <taxon>Metazoa</taxon>
        <taxon>Cnidaria</taxon>
        <taxon>Anthozoa</taxon>
        <taxon>Hexacorallia</taxon>
        <taxon>Scleractinia</taxon>
        <taxon>Fungiina</taxon>
        <taxon>Poritidae</taxon>
        <taxon>Porites</taxon>
    </lineage>
</organism>
<feature type="transmembrane region" description="Helical" evidence="16">
    <location>
        <begin position="854"/>
        <end position="884"/>
    </location>
</feature>
<evidence type="ECO:0000256" key="11">
    <source>
        <dbReference type="ARBA" id="ARBA00023180"/>
    </source>
</evidence>
<evidence type="ECO:0000256" key="4">
    <source>
        <dbReference type="ARBA" id="ARBA00022692"/>
    </source>
</evidence>
<feature type="transmembrane region" description="Helical" evidence="16">
    <location>
        <begin position="706"/>
        <end position="730"/>
    </location>
</feature>
<feature type="repeat" description="ANK" evidence="13">
    <location>
        <begin position="1603"/>
        <end position="1635"/>
    </location>
</feature>
<dbReference type="Pfam" id="PF00271">
    <property type="entry name" value="Helicase_C"/>
    <property type="match status" value="1"/>
</dbReference>
<feature type="repeat" description="ANK" evidence="13">
    <location>
        <begin position="1636"/>
        <end position="1668"/>
    </location>
</feature>
<feature type="domain" description="Helicase C-terminal" evidence="18">
    <location>
        <begin position="2990"/>
        <end position="3141"/>
    </location>
</feature>
<feature type="domain" description="Helicase ATP-binding" evidence="17">
    <location>
        <begin position="2640"/>
        <end position="2808"/>
    </location>
</feature>
<feature type="compositionally biased region" description="Polar residues" evidence="15">
    <location>
        <begin position="2334"/>
        <end position="2365"/>
    </location>
</feature>
<feature type="repeat" description="ANK" evidence="13">
    <location>
        <begin position="486"/>
        <end position="518"/>
    </location>
</feature>
<feature type="transmembrane region" description="Helical" evidence="16">
    <location>
        <begin position="1919"/>
        <end position="1936"/>
    </location>
</feature>
<dbReference type="InterPro" id="IPR027417">
    <property type="entry name" value="P-loop_NTPase"/>
</dbReference>
<evidence type="ECO:0000259" key="17">
    <source>
        <dbReference type="PROSITE" id="PS51192"/>
    </source>
</evidence>
<dbReference type="Pfam" id="PF12796">
    <property type="entry name" value="Ank_2"/>
    <property type="match status" value="9"/>
</dbReference>
<feature type="repeat" description="ANK" evidence="13">
    <location>
        <begin position="552"/>
        <end position="584"/>
    </location>
</feature>
<feature type="repeat" description="ANK" evidence="13">
    <location>
        <begin position="1402"/>
        <end position="1434"/>
    </location>
</feature>
<keyword evidence="14" id="KW-0175">Coiled coil</keyword>
<dbReference type="SUPFAM" id="SSF52540">
    <property type="entry name" value="P-loop containing nucleoside triphosphate hydrolases"/>
    <property type="match status" value="2"/>
</dbReference>
<feature type="transmembrane region" description="Helical" evidence="16">
    <location>
        <begin position="822"/>
        <end position="842"/>
    </location>
</feature>
<dbReference type="InterPro" id="IPR002110">
    <property type="entry name" value="Ankyrin_rpt"/>
</dbReference>
<dbReference type="Pfam" id="PF00023">
    <property type="entry name" value="Ank"/>
    <property type="match status" value="3"/>
</dbReference>
<feature type="repeat" description="ANK" evidence="13">
    <location>
        <begin position="288"/>
        <end position="317"/>
    </location>
</feature>
<feature type="transmembrane region" description="Helical" evidence="16">
    <location>
        <begin position="754"/>
        <end position="772"/>
    </location>
</feature>
<feature type="transmembrane region" description="Helical" evidence="16">
    <location>
        <begin position="1948"/>
        <end position="1968"/>
    </location>
</feature>
<evidence type="ECO:0000256" key="13">
    <source>
        <dbReference type="PROSITE-ProRule" id="PRU00023"/>
    </source>
</evidence>
<sequence length="3164" mass="356268">MNIDFVPSPLASSPESVNGFCFEMKPLLSQPNYLFEAAANGQVDDIRSYLSTTKNKADVLDQNGESALHHAAKMNRIGVIDFMVKDGATVDMFSNEGFSPLHIAAKFNSLEALDALLKVGSWPNTAAKYSGCTALHLAARFGHKEIIHRLLNEKGLDTEVTDQQEMTALHIAISRGYRKICQELLDNGASVTITTSKGRTSLHLAAASGSTDIVALVIKSARKKFVSYPGNAIQSSKDVPELIQFINQRDACQNSALHIAVERGTSSMCLTLLQHGADVNLENKCLHTPLYVATIQKNREILELLVQRGGNTDHTDYKQKTPLHSAAAFGNPACVELLLRNSAARDPKDINGMTPFLCAVAAGQTKCVEVLLDCGADIAARDNFQRSCIHLAVENKREDVLKILLERSGSGHINVPDMYERTALHYAVSSSKIRLLNILLEKKANCMLRDAAGKTPLGIAAETGMALHVEALAKASLASLVQRDADNRTPMHFAALNGKGQVCSILVQMGADVNATDSYGWTPLLFAAKNGSAVVLQNLLEMNANLDHEDQSGNTALLISSARGHVEAVQLLLNRRASLKPAADGLNCLDVAIENQQADVLMTIITNPRWKEVLSAKSPDGENRMGKLIRCFPDAAKLVMDRCIHWSVTQRSITYDFRLLDPGPDDQSGTDHKPFFGPMEMVKGKQKDLLCHDLCRKLFKIKWRTYGWGVYWTNLGLFSFFLFLMTYFMLTQRQGIKFQKTIGDPDDIFEKKNAFNELIPILILIFASFHLIKEFYQIATQRMAYFKHLTNLLEWALYLFTLIFMLPYVFTGLTSLRGDPNVTWQMGTVAVFLGYMNLILFMQTLDYVGIYVTMFFQVALTVLKSISLFALFAVAFSVVFYILFKEQDAFDTYAMSLMKVIVMTTGELDYSTMLVESLHANNSANDAPLLPYRESSYLFVALFIFAMTIILTNLLVGLAVGDIETVQKNAFLRYKGKVVDFVTGIERKFPKWITRRLYRPELTVTGRKVEKKITSQKFTFKDKDLTDEDSQRSVQEDDEKLDILTKELVKAKQRQTSIIETMQDHRSILLAVAARVGMADRDSPGDSESNDTNSRRNVGGYRSLITRFRQSPMVQPKKPHSLAGSRPQLQDDSVRLVGMKMVSLTDANIAFHRSAARGNTEEVRKFLSEKKEAVDALDEHGFTALHYAAQHNQVFIVNMLLDFGAQVAITAMDGSTPLHLAARFNSMEALTTLLDSGAAVTLTNSITGYTALHEAAAFGNREIVEHLLKNAKADANASDYKAVTPLMLASGSGYSIICEYLLQYGALVDSYSAEEMTALHFASANGDPRVAQQIIEAAIRRYFKREPSNVSKPELDPNFKEFINKNDLDGSTALHLAVQTGRKEVSQVLIQYGADVNCQNKSLQTPVYLAAVGGHQDVLRMLISQGGDVNAKDSQEKTALHSAAALGSTKCIEILHENGAEIDVRDLNGQTPFHLAVAAGQTDCAKLFLSFGARDSAQDKQLRCCIHLAVEQNREETLDMLLKETRSSLVNVPDHKQRTALHYASYADNSKLLDLLLETKVNGCVRDVKHRTPLHLAAERGTARQVKVLTQAAPSCVWMRDDQRRTPLHYAVMSMKRKSCNILLEMGADINGPDIVGWTPLLWAAKAGNVGVTELLLERGVLVDHVDIDGNAALHVAAHFSQVETTRMLMNYGADLLMQNKREMTALEIAMEAQNSEVVMVFVKHNRWREVLTSPTAHGKPCPMERLIEHFPDAAHVVMDRSIQKSVSERSIKYDFTILDPGPNDQSGPNGERFLGLSTMVQHKQQILLTHPLSRKLLLVKWRKFGWLIYGGNLVLYALFLIFLTIFVVTERKTVNFPDPKRKDDPEDDFDEDELFKEKTPFNQAVPSIVVIFAFVHLAKEIYQIFTQRFRYFTEWSNYLEWTLYITAFLFVLPYISDDTGIRNDYSIYWQMGTFSIFFAYVNLILMIEPLKFLGLYVTMFIEVMKTVLSVLTLFIMFTLAFSMAFFILLQEQDSFQTIWLTFMKVTAMTTGEIEYTPTVIDQLEKTVPGSSTPLVPFEESTYIIYYLFILIMPIALVNLLIGLAVGDIETIQKSAFLRNKGKQITFVADIERKFPKFFTSRVYLPSLIVRVGWKYTGIRKFWTIRAKKEEFQDEDLLGDNDGEIDEMTLRIDNLTREVEKSKQRQKIMMNAVDQQRDILLAVADQIGTLGVLRLNKIFRLAGFVKKECNMTEVILVQAFGPPKTRITQFPRFRHKTYLGETVDRDTLGQRIISSSSRSKSLVHRFSLLRLADILQLRAVCGPLFREFSTNFEMSELNLEQFSYQRKRSVFNDTGATQKSTAPTSNQSVSKLNHPSNSKVEGVSNTEKDQDTTIEGNEDWSDQMATLVEMFPSETRLQLVDAITSSSSIEEAVNSVCDNLTANSSSVKKRKRHFIISDDEDDRDVKCSPKRTCGGDDDDDCVVIDDDELEEIDDPTDSDSDYTDEIVDCTGIGDDSDDENYKDEEMTTILSFFNDCSIHELAAVPSLSVKKAEKIIKMRPFDSWDDLVLKLDSAPNLSSQLIENCQSLLDERKGVEDLMNKCEEISSKIQDMLTLRLSAINENSSVNGKIRGTVITSQPKSLNNSLQLKPYQLTSLNWLVLMHEQGVNAILADEMGLGKTVQAIAFLAHLCETGEKGPHLIVVPASTLDNWCREIKTWCPSMDFSMYYGNQEERRLLRIEAEFRQLKPQIVITTYSVANGNDEDRRFLRKLNCNYLVLDEGHMLKNMQSQRYQGLMRMKAQRRLLLTGTPLQNNLLELMSLLSFVMPRMFGENFEGIKMLFSNYSKMSGEPGSNYEKATVAQAKRIMKPFVLRRLKSDVLQQLPAKHDHVIKWELTERQRELYNDSFVNCSKQFKQSGNSSQYNNIMMTLRKAANHPLLLRSLYTDETLLEMAKKYCKDPAHRDSEPDLVFEDMTVMSDFELHNLCREERRLADHCLQKEVLIKSGKFVYLDALLPELKGKNCRVLLFSQFTMVMDIIEVYLSDRRHRYLRLDGQTSVVERQGLIDKFNGDADIFVFLLSTKAGGLGINLTSANVVILHDIDFNPYNDKQAEDRCHRVGQTREVTVYRLIAKDTIEEAILQCAQSKLRLEQDMAASDKDESASPKDVSELLQEAFNNVSGTTEP</sequence>
<feature type="repeat" description="ANK" evidence="13">
    <location>
        <begin position="519"/>
        <end position="551"/>
    </location>
</feature>
<dbReference type="Proteomes" id="UP001159405">
    <property type="component" value="Unassembled WGS sequence"/>
</dbReference>
<feature type="region of interest" description="Disordered" evidence="15">
    <location>
        <begin position="1079"/>
        <end position="1100"/>
    </location>
</feature>
<dbReference type="InterPro" id="IPR014001">
    <property type="entry name" value="Helicase_ATP-bd"/>
</dbReference>
<evidence type="ECO:0000259" key="18">
    <source>
        <dbReference type="PROSITE" id="PS51194"/>
    </source>
</evidence>
<keyword evidence="6" id="KW-0378">Hydrolase</keyword>
<keyword evidence="10 16" id="KW-0472">Membrane</keyword>
<feature type="repeat" description="ANK" evidence="13">
    <location>
        <begin position="1247"/>
        <end position="1280"/>
    </location>
</feature>
<feature type="repeat" description="ANK" evidence="13">
    <location>
        <begin position="1213"/>
        <end position="1245"/>
    </location>
</feature>
<evidence type="ECO:0000256" key="9">
    <source>
        <dbReference type="ARBA" id="ARBA00023065"/>
    </source>
</evidence>
<evidence type="ECO:0000313" key="19">
    <source>
        <dbReference type="EMBL" id="CAH3032679.1"/>
    </source>
</evidence>
<dbReference type="Gene3D" id="1.25.40.20">
    <property type="entry name" value="Ankyrin repeat-containing domain"/>
    <property type="match status" value="9"/>
</dbReference>
<feature type="repeat" description="ANK" evidence="13">
    <location>
        <begin position="351"/>
        <end position="383"/>
    </location>
</feature>
<keyword evidence="11" id="KW-0325">Glycoprotein</keyword>
<dbReference type="Pfam" id="PF00176">
    <property type="entry name" value="SNF2-rel_dom"/>
    <property type="match status" value="1"/>
</dbReference>
<evidence type="ECO:0000256" key="6">
    <source>
        <dbReference type="ARBA" id="ARBA00022801"/>
    </source>
</evidence>
<evidence type="ECO:0000256" key="5">
    <source>
        <dbReference type="ARBA" id="ARBA00022737"/>
    </source>
</evidence>
<feature type="transmembrane region" description="Helical" evidence="16">
    <location>
        <begin position="1825"/>
        <end position="1849"/>
    </location>
</feature>
<dbReference type="Gene3D" id="3.40.50.300">
    <property type="entry name" value="P-loop containing nucleotide triphosphate hydrolases"/>
    <property type="match status" value="1"/>
</dbReference>
<feature type="transmembrane region" description="Helical" evidence="16">
    <location>
        <begin position="2064"/>
        <end position="2086"/>
    </location>
</feature>
<dbReference type="InterPro" id="IPR036770">
    <property type="entry name" value="Ankyrin_rpt-contain_sf"/>
</dbReference>
<dbReference type="Pfam" id="PF13637">
    <property type="entry name" value="Ank_4"/>
    <property type="match status" value="1"/>
</dbReference>
<keyword evidence="12" id="KW-0407">Ion channel</keyword>
<evidence type="ECO:0000256" key="15">
    <source>
        <dbReference type="SAM" id="MobiDB-lite"/>
    </source>
</evidence>
<dbReference type="PROSITE" id="PS50088">
    <property type="entry name" value="ANK_REPEAT"/>
    <property type="match status" value="24"/>
</dbReference>
<keyword evidence="2" id="KW-0813">Transport</keyword>
<feature type="repeat" description="ANK" evidence="13">
    <location>
        <begin position="1435"/>
        <end position="1467"/>
    </location>
</feature>
<feature type="transmembrane region" description="Helical" evidence="16">
    <location>
        <begin position="1988"/>
        <end position="2010"/>
    </location>
</feature>
<keyword evidence="20" id="KW-1185">Reference proteome</keyword>
<feature type="repeat" description="ANK" evidence="13">
    <location>
        <begin position="63"/>
        <end position="95"/>
    </location>
</feature>
<feature type="repeat" description="ANK" evidence="13">
    <location>
        <begin position="252"/>
        <end position="284"/>
    </location>
</feature>
<evidence type="ECO:0000256" key="2">
    <source>
        <dbReference type="ARBA" id="ARBA00022448"/>
    </source>
</evidence>
<dbReference type="SUPFAM" id="SSF48403">
    <property type="entry name" value="Ankyrin repeat"/>
    <property type="match status" value="4"/>
</dbReference>
<evidence type="ECO:0000256" key="3">
    <source>
        <dbReference type="ARBA" id="ARBA00022606"/>
    </source>
</evidence>
<feature type="repeat" description="ANK" evidence="13">
    <location>
        <begin position="197"/>
        <end position="219"/>
    </location>
</feature>
<feature type="repeat" description="ANK" evidence="13">
    <location>
        <begin position="1669"/>
        <end position="1701"/>
    </location>
</feature>
<keyword evidence="5" id="KW-0677">Repeat</keyword>
<dbReference type="EMBL" id="CALNXK010000001">
    <property type="protein sequence ID" value="CAH3032679.1"/>
    <property type="molecule type" value="Genomic_DNA"/>
</dbReference>
<feature type="repeat" description="ANK" evidence="13">
    <location>
        <begin position="96"/>
        <end position="128"/>
    </location>
</feature>
<keyword evidence="8 13" id="KW-0040">ANK repeat</keyword>
<dbReference type="CDD" id="cd17998">
    <property type="entry name" value="DEXHc_SMARCAD1"/>
    <property type="match status" value="1"/>
</dbReference>
<feature type="transmembrane region" description="Helical" evidence="16">
    <location>
        <begin position="792"/>
        <end position="810"/>
    </location>
</feature>
<feature type="transmembrane region" description="Helical" evidence="16">
    <location>
        <begin position="937"/>
        <end position="960"/>
    </location>
</feature>
<feature type="repeat" description="ANK" evidence="13">
    <location>
        <begin position="164"/>
        <end position="196"/>
    </location>
</feature>
<reference evidence="19 20" key="1">
    <citation type="submission" date="2022-05" db="EMBL/GenBank/DDBJ databases">
        <authorList>
            <consortium name="Genoscope - CEA"/>
            <person name="William W."/>
        </authorList>
    </citation>
    <scope>NUCLEOTIDE SEQUENCE [LARGE SCALE GENOMIC DNA]</scope>
</reference>
<feature type="repeat" description="ANK" evidence="13">
    <location>
        <begin position="419"/>
        <end position="451"/>
    </location>
</feature>
<dbReference type="PROSITE" id="PS50297">
    <property type="entry name" value="ANK_REP_REGION"/>
    <property type="match status" value="22"/>
</dbReference>
<feature type="repeat" description="ANK" evidence="13">
    <location>
        <begin position="130"/>
        <end position="163"/>
    </location>
</feature>
<dbReference type="PROSITE" id="PS51194">
    <property type="entry name" value="HELICASE_CTER"/>
    <property type="match status" value="1"/>
</dbReference>
<evidence type="ECO:0000256" key="16">
    <source>
        <dbReference type="SAM" id="Phobius"/>
    </source>
</evidence>
<dbReference type="SMART" id="SM00490">
    <property type="entry name" value="HELICc"/>
    <property type="match status" value="1"/>
</dbReference>
<dbReference type="Gene3D" id="3.40.50.10810">
    <property type="entry name" value="Tandem AAA-ATPase domain"/>
    <property type="match status" value="1"/>
</dbReference>
<dbReference type="InterPro" id="IPR000330">
    <property type="entry name" value="SNF2_N"/>
</dbReference>
<dbReference type="PANTHER" id="PTHR47143:SF1">
    <property type="entry name" value="ION_TRANS DOMAIN-CONTAINING PROTEIN"/>
    <property type="match status" value="1"/>
</dbReference>
<proteinExistence type="predicted"/>
<feature type="transmembrane region" description="Helical" evidence="16">
    <location>
        <begin position="1882"/>
        <end position="1899"/>
    </location>
</feature>
<name>A0ABN8MTJ0_9CNID</name>
<dbReference type="PANTHER" id="PTHR47143">
    <property type="entry name" value="TRANSIENT RECEPTOR POTENTIAL CATION CHANNEL PROTEIN PAINLESS"/>
    <property type="match status" value="1"/>
</dbReference>
<accession>A0ABN8MTJ0</accession>
<feature type="region of interest" description="Disordered" evidence="15">
    <location>
        <begin position="2334"/>
        <end position="2374"/>
    </location>
</feature>
<feature type="repeat" description="ANK" evidence="13">
    <location>
        <begin position="1180"/>
        <end position="1212"/>
    </location>
</feature>
<evidence type="ECO:0000256" key="14">
    <source>
        <dbReference type="SAM" id="Coils"/>
    </source>
</evidence>
<comment type="caution">
    <text evidence="19">The sequence shown here is derived from an EMBL/GenBank/DDBJ whole genome shotgun (WGS) entry which is preliminary data.</text>
</comment>
<feature type="repeat" description="ANK" evidence="13">
    <location>
        <begin position="1468"/>
        <end position="1500"/>
    </location>
</feature>
<keyword evidence="9" id="KW-0406">Ion transport</keyword>
<dbReference type="Pfam" id="PF00520">
    <property type="entry name" value="Ion_trans"/>
    <property type="match status" value="2"/>
</dbReference>
<keyword evidence="7 16" id="KW-1133">Transmembrane helix</keyword>
<evidence type="ECO:0000256" key="10">
    <source>
        <dbReference type="ARBA" id="ARBA00023136"/>
    </source>
</evidence>
<feature type="repeat" description="ANK" evidence="13">
    <location>
        <begin position="1281"/>
        <end position="1313"/>
    </location>
</feature>
<protein>
    <recommendedName>
        <fullName evidence="21">Transient receptor potential cation channel subfamily A member 1</fullName>
    </recommendedName>
</protein>
<evidence type="ECO:0000313" key="20">
    <source>
        <dbReference type="Proteomes" id="UP001159405"/>
    </source>
</evidence>
<dbReference type="SMART" id="SM00487">
    <property type="entry name" value="DEXDc"/>
    <property type="match status" value="1"/>
</dbReference>
<comment type="subcellular location">
    <subcellularLocation>
        <location evidence="1">Membrane</location>
        <topology evidence="1">Multi-pass membrane protein</topology>
    </subcellularLocation>
</comment>
<keyword evidence="3" id="KW-0716">Sensory transduction</keyword>
<dbReference type="CDD" id="cd18793">
    <property type="entry name" value="SF2_C_SNF"/>
    <property type="match status" value="1"/>
</dbReference>
<gene>
    <name evidence="19" type="ORF">PLOB_00000188</name>
</gene>
<feature type="repeat" description="ANK" evidence="13">
    <location>
        <begin position="1369"/>
        <end position="1401"/>
    </location>
</feature>
<feature type="repeat" description="ANK" evidence="13">
    <location>
        <begin position="318"/>
        <end position="350"/>
    </location>
</feature>